<proteinExistence type="predicted"/>
<dbReference type="AlphaFoldDB" id="X1KRL6"/>
<organism evidence="1">
    <name type="scientific">marine sediment metagenome</name>
    <dbReference type="NCBI Taxonomy" id="412755"/>
    <lineage>
        <taxon>unclassified sequences</taxon>
        <taxon>metagenomes</taxon>
        <taxon>ecological metagenomes</taxon>
    </lineage>
</organism>
<protein>
    <submittedName>
        <fullName evidence="1">Uncharacterized protein</fullName>
    </submittedName>
</protein>
<reference evidence="1" key="1">
    <citation type="journal article" date="2014" name="Front. Microbiol.">
        <title>High frequency of phylogenetically diverse reductive dehalogenase-homologous genes in deep subseafloor sedimentary metagenomes.</title>
        <authorList>
            <person name="Kawai M."/>
            <person name="Futagami T."/>
            <person name="Toyoda A."/>
            <person name="Takaki Y."/>
            <person name="Nishi S."/>
            <person name="Hori S."/>
            <person name="Arai W."/>
            <person name="Tsubouchi T."/>
            <person name="Morono Y."/>
            <person name="Uchiyama I."/>
            <person name="Ito T."/>
            <person name="Fujiyama A."/>
            <person name="Inagaki F."/>
            <person name="Takami H."/>
        </authorList>
    </citation>
    <scope>NUCLEOTIDE SEQUENCE</scope>
    <source>
        <strain evidence="1">Expedition CK06-06</strain>
    </source>
</reference>
<comment type="caution">
    <text evidence="1">The sequence shown here is derived from an EMBL/GenBank/DDBJ whole genome shotgun (WGS) entry which is preliminary data.</text>
</comment>
<sequence>MMKEQYLYLKYLKVNNMAELTLTSWMDPIFAYFATESGIPLADYSAMAGGEAIGSSIEVISDLTLQPLATKIIGALIGAASVGYGVWGKPSMRLRKELVALGHHMLTRILDPTPSDIIDLRKNINDLLRGLRLGNMSIVTSALLRSPAELGQMIKALGGPVQNAPPLTPPVIPRIPAIPG</sequence>
<feature type="non-terminal residue" evidence="1">
    <location>
        <position position="180"/>
    </location>
</feature>
<dbReference type="EMBL" id="BARV01010236">
    <property type="protein sequence ID" value="GAI09722.1"/>
    <property type="molecule type" value="Genomic_DNA"/>
</dbReference>
<accession>X1KRL6</accession>
<evidence type="ECO:0000313" key="1">
    <source>
        <dbReference type="EMBL" id="GAI09722.1"/>
    </source>
</evidence>
<gene>
    <name evidence="1" type="ORF">S06H3_19887</name>
</gene>
<name>X1KRL6_9ZZZZ</name>